<gene>
    <name evidence="1" type="ORF">BN2476_1750005</name>
</gene>
<evidence type="ECO:0000313" key="1">
    <source>
        <dbReference type="EMBL" id="SIT52048.1"/>
    </source>
</evidence>
<name>A0A1N7SXA3_9BURK</name>
<evidence type="ECO:0000313" key="2">
    <source>
        <dbReference type="Proteomes" id="UP000195569"/>
    </source>
</evidence>
<proteinExistence type="predicted"/>
<dbReference type="AlphaFoldDB" id="A0A1N7SXA3"/>
<sequence length="56" mass="6270">MASAKEHLAHFATGADRPFATELSSRVRRLGDSPTYLQADEDLAFVRRPAERRQLG</sequence>
<accession>A0A1N7SXA3</accession>
<protein>
    <submittedName>
        <fullName evidence="1">Uncharacterized protein</fullName>
    </submittedName>
</protein>
<keyword evidence="2" id="KW-1185">Reference proteome</keyword>
<organism evidence="1 2">
    <name type="scientific">Paraburkholderia piptadeniae</name>
    <dbReference type="NCBI Taxonomy" id="1701573"/>
    <lineage>
        <taxon>Bacteria</taxon>
        <taxon>Pseudomonadati</taxon>
        <taxon>Pseudomonadota</taxon>
        <taxon>Betaproteobacteria</taxon>
        <taxon>Burkholderiales</taxon>
        <taxon>Burkholderiaceae</taxon>
        <taxon>Paraburkholderia</taxon>
    </lineage>
</organism>
<dbReference type="EMBL" id="CYGY02000175">
    <property type="protein sequence ID" value="SIT52048.1"/>
    <property type="molecule type" value="Genomic_DNA"/>
</dbReference>
<dbReference type="Proteomes" id="UP000195569">
    <property type="component" value="Unassembled WGS sequence"/>
</dbReference>
<reference evidence="1" key="1">
    <citation type="submission" date="2016-12" db="EMBL/GenBank/DDBJ databases">
        <authorList>
            <person name="Moulin L."/>
        </authorList>
    </citation>
    <scope>NUCLEOTIDE SEQUENCE [LARGE SCALE GENOMIC DNA]</scope>
    <source>
        <strain evidence="1">STM 7183</strain>
    </source>
</reference>
<comment type="caution">
    <text evidence="1">The sequence shown here is derived from an EMBL/GenBank/DDBJ whole genome shotgun (WGS) entry which is preliminary data.</text>
</comment>